<protein>
    <recommendedName>
        <fullName evidence="9">Hyccin</fullName>
    </recommendedName>
</protein>
<keyword evidence="4" id="KW-0963">Cytoplasm</keyword>
<proteinExistence type="inferred from homology"/>
<dbReference type="GO" id="GO:0072659">
    <property type="term" value="P:protein localization to plasma membrane"/>
    <property type="evidence" value="ECO:0007669"/>
    <property type="project" value="TreeGrafter"/>
</dbReference>
<keyword evidence="3" id="KW-1003">Cell membrane</keyword>
<keyword evidence="5" id="KW-0472">Membrane</keyword>
<evidence type="ECO:0000256" key="6">
    <source>
        <dbReference type="ARBA" id="ARBA00034482"/>
    </source>
</evidence>
<evidence type="ECO:0000256" key="5">
    <source>
        <dbReference type="ARBA" id="ARBA00023136"/>
    </source>
</evidence>
<evidence type="ECO:0000256" key="2">
    <source>
        <dbReference type="ARBA" id="ARBA00004514"/>
    </source>
</evidence>
<dbReference type="GO" id="GO:0005886">
    <property type="term" value="C:plasma membrane"/>
    <property type="evidence" value="ECO:0007669"/>
    <property type="project" value="UniProtKB-SubCell"/>
</dbReference>
<evidence type="ECO:0008006" key="9">
    <source>
        <dbReference type="Google" id="ProtNLM"/>
    </source>
</evidence>
<dbReference type="GO" id="GO:0046854">
    <property type="term" value="P:phosphatidylinositol phosphate biosynthetic process"/>
    <property type="evidence" value="ECO:0007669"/>
    <property type="project" value="TreeGrafter"/>
</dbReference>
<sequence length="352" mass="37728">MSSSGGATAACGAPTTTDRVRSAAESLSQILDLPLSSKTDPAIFLLLDPAVSATVSRRLLLRSSGAGDDHLCRWLYDTFQSTVPSLQLVVIRFFPAIAASYLARALSRQPLAGFEAVLLALYAHETVARQGKPLTINLPNLANASPYHETTKSAVKNKSAAIDTADAVPETEIAVLSPVLEPHGTIRSTKRSRIVGVGFELYCKHIANIPVSSKLEFIEHCIAWVGNCGKTSLKGKKGEWRIPLPWELLQPIIRIVGHCLLGPGEDNKLKQMAADAAFLLYQRAMQDMDSRAVLATRCLVHFVAALESPKAPVSPAETVADVMASSAVEAFESLPTALADVDIIVESTSDDF</sequence>
<dbReference type="Pfam" id="PF09790">
    <property type="entry name" value="Hyccin"/>
    <property type="match status" value="1"/>
</dbReference>
<comment type="caution">
    <text evidence="7">The sequence shown here is derived from an EMBL/GenBank/DDBJ whole genome shotgun (WGS) entry which is preliminary data.</text>
</comment>
<evidence type="ECO:0000313" key="8">
    <source>
        <dbReference type="Proteomes" id="UP000639772"/>
    </source>
</evidence>
<name>A0A835UUB0_VANPL</name>
<accession>A0A835UUB0</accession>
<dbReference type="InterPro" id="IPR018619">
    <property type="entry name" value="Hyccin"/>
</dbReference>
<evidence type="ECO:0000313" key="7">
    <source>
        <dbReference type="EMBL" id="KAG0474262.1"/>
    </source>
</evidence>
<dbReference type="EMBL" id="JADCNM010000007">
    <property type="protein sequence ID" value="KAG0474262.1"/>
    <property type="molecule type" value="Genomic_DNA"/>
</dbReference>
<evidence type="ECO:0000256" key="3">
    <source>
        <dbReference type="ARBA" id="ARBA00022475"/>
    </source>
</evidence>
<gene>
    <name evidence="7" type="ORF">HPP92_013948</name>
</gene>
<comment type="similarity">
    <text evidence="6">Belongs to the Hyccin family.</text>
</comment>
<dbReference type="PANTHER" id="PTHR31220:SF10">
    <property type="entry name" value="HYCCIN"/>
    <property type="match status" value="1"/>
</dbReference>
<dbReference type="AlphaFoldDB" id="A0A835UUB0"/>
<reference evidence="7 8" key="1">
    <citation type="journal article" date="2020" name="Nat. Food">
        <title>A phased Vanilla planifolia genome enables genetic improvement of flavour and production.</title>
        <authorList>
            <person name="Hasing T."/>
            <person name="Tang H."/>
            <person name="Brym M."/>
            <person name="Khazi F."/>
            <person name="Huang T."/>
            <person name="Chambers A.H."/>
        </authorList>
    </citation>
    <scope>NUCLEOTIDE SEQUENCE [LARGE SCALE GENOMIC DNA]</scope>
    <source>
        <tissue evidence="7">Leaf</tissue>
    </source>
</reference>
<dbReference type="Proteomes" id="UP000639772">
    <property type="component" value="Chromosome 7"/>
</dbReference>
<organism evidence="7 8">
    <name type="scientific">Vanilla planifolia</name>
    <name type="common">Vanilla</name>
    <dbReference type="NCBI Taxonomy" id="51239"/>
    <lineage>
        <taxon>Eukaryota</taxon>
        <taxon>Viridiplantae</taxon>
        <taxon>Streptophyta</taxon>
        <taxon>Embryophyta</taxon>
        <taxon>Tracheophyta</taxon>
        <taxon>Spermatophyta</taxon>
        <taxon>Magnoliopsida</taxon>
        <taxon>Liliopsida</taxon>
        <taxon>Asparagales</taxon>
        <taxon>Orchidaceae</taxon>
        <taxon>Vanilloideae</taxon>
        <taxon>Vanilleae</taxon>
        <taxon>Vanilla</taxon>
    </lineage>
</organism>
<evidence type="ECO:0000256" key="1">
    <source>
        <dbReference type="ARBA" id="ARBA00004236"/>
    </source>
</evidence>
<comment type="subcellular location">
    <subcellularLocation>
        <location evidence="1">Cell membrane</location>
    </subcellularLocation>
    <subcellularLocation>
        <location evidence="2">Cytoplasm</location>
        <location evidence="2">Cytosol</location>
    </subcellularLocation>
</comment>
<evidence type="ECO:0000256" key="4">
    <source>
        <dbReference type="ARBA" id="ARBA00022490"/>
    </source>
</evidence>
<dbReference type="PANTHER" id="PTHR31220">
    <property type="entry name" value="HYCCIN RELATED"/>
    <property type="match status" value="1"/>
</dbReference>
<dbReference type="GO" id="GO:0005829">
    <property type="term" value="C:cytosol"/>
    <property type="evidence" value="ECO:0007669"/>
    <property type="project" value="UniProtKB-SubCell"/>
</dbReference>
<dbReference type="OrthoDB" id="18937at2759"/>